<gene>
    <name evidence="6" type="primary">LOC109716269</name>
</gene>
<feature type="domain" description="NPH3" evidence="4">
    <location>
        <begin position="45"/>
        <end position="324"/>
    </location>
</feature>
<dbReference type="InterPro" id="IPR027356">
    <property type="entry name" value="NPH3_dom"/>
</dbReference>
<dbReference type="Proteomes" id="UP000515123">
    <property type="component" value="Linkage group 10"/>
</dbReference>
<dbReference type="InterPro" id="IPR043454">
    <property type="entry name" value="NPH3/RPT2-like"/>
</dbReference>
<dbReference type="OrthoDB" id="680561at2759"/>
<proteinExistence type="inferred from homology"/>
<keyword evidence="5" id="KW-1185">Reference proteome</keyword>
<dbReference type="UniPathway" id="UPA00143"/>
<organism evidence="5 6">
    <name type="scientific">Ananas comosus</name>
    <name type="common">Pineapple</name>
    <name type="synonym">Ananas ananas</name>
    <dbReference type="NCBI Taxonomy" id="4615"/>
    <lineage>
        <taxon>Eukaryota</taxon>
        <taxon>Viridiplantae</taxon>
        <taxon>Streptophyta</taxon>
        <taxon>Embryophyta</taxon>
        <taxon>Tracheophyta</taxon>
        <taxon>Spermatophyta</taxon>
        <taxon>Magnoliopsida</taxon>
        <taxon>Liliopsida</taxon>
        <taxon>Poales</taxon>
        <taxon>Bromeliaceae</taxon>
        <taxon>Bromelioideae</taxon>
        <taxon>Ananas</taxon>
    </lineage>
</organism>
<feature type="region of interest" description="Disordered" evidence="3">
    <location>
        <begin position="425"/>
        <end position="445"/>
    </location>
</feature>
<dbReference type="AlphaFoldDB" id="A0A6P5FUK0"/>
<comment type="similarity">
    <text evidence="2">Belongs to the NPH3 family.</text>
</comment>
<reference evidence="5" key="1">
    <citation type="journal article" date="2015" name="Nat. Genet.">
        <title>The pineapple genome and the evolution of CAM photosynthesis.</title>
        <authorList>
            <person name="Ming R."/>
            <person name="VanBuren R."/>
            <person name="Wai C.M."/>
            <person name="Tang H."/>
            <person name="Schatz M.C."/>
            <person name="Bowers J.E."/>
            <person name="Lyons E."/>
            <person name="Wang M.L."/>
            <person name="Chen J."/>
            <person name="Biggers E."/>
            <person name="Zhang J."/>
            <person name="Huang L."/>
            <person name="Zhang L."/>
            <person name="Miao W."/>
            <person name="Zhang J."/>
            <person name="Ye Z."/>
            <person name="Miao C."/>
            <person name="Lin Z."/>
            <person name="Wang H."/>
            <person name="Zhou H."/>
            <person name="Yim W.C."/>
            <person name="Priest H.D."/>
            <person name="Zheng C."/>
            <person name="Woodhouse M."/>
            <person name="Edger P.P."/>
            <person name="Guyot R."/>
            <person name="Guo H.B."/>
            <person name="Guo H."/>
            <person name="Zheng G."/>
            <person name="Singh R."/>
            <person name="Sharma A."/>
            <person name="Min X."/>
            <person name="Zheng Y."/>
            <person name="Lee H."/>
            <person name="Gurtowski J."/>
            <person name="Sedlazeck F.J."/>
            <person name="Harkess A."/>
            <person name="McKain M.R."/>
            <person name="Liao Z."/>
            <person name="Fang J."/>
            <person name="Liu J."/>
            <person name="Zhang X."/>
            <person name="Zhang Q."/>
            <person name="Hu W."/>
            <person name="Qin Y."/>
            <person name="Wang K."/>
            <person name="Chen L.Y."/>
            <person name="Shirley N."/>
            <person name="Lin Y.R."/>
            <person name="Liu L.Y."/>
            <person name="Hernandez A.G."/>
            <person name="Wright C.L."/>
            <person name="Bulone V."/>
            <person name="Tuskan G.A."/>
            <person name="Heath K."/>
            <person name="Zee F."/>
            <person name="Moore P.H."/>
            <person name="Sunkar R."/>
            <person name="Leebens-Mack J.H."/>
            <person name="Mockler T."/>
            <person name="Bennetzen J.L."/>
            <person name="Freeling M."/>
            <person name="Sankoff D."/>
            <person name="Paterson A.H."/>
            <person name="Zhu X."/>
            <person name="Yang X."/>
            <person name="Smith J.A."/>
            <person name="Cushman J.C."/>
            <person name="Paull R.E."/>
            <person name="Yu Q."/>
        </authorList>
    </citation>
    <scope>NUCLEOTIDE SEQUENCE [LARGE SCALE GENOMIC DNA]</scope>
    <source>
        <strain evidence="5">cv. F153</strain>
    </source>
</reference>
<evidence type="ECO:0000256" key="1">
    <source>
        <dbReference type="ARBA" id="ARBA00022786"/>
    </source>
</evidence>
<evidence type="ECO:0000313" key="6">
    <source>
        <dbReference type="RefSeq" id="XP_020097188.1"/>
    </source>
</evidence>
<dbReference type="PANTHER" id="PTHR32370">
    <property type="entry name" value="OS12G0117600 PROTEIN"/>
    <property type="match status" value="1"/>
</dbReference>
<feature type="region of interest" description="Disordered" evidence="3">
    <location>
        <begin position="1"/>
        <end position="30"/>
    </location>
</feature>
<name>A0A6P5FUK0_ANACO</name>
<dbReference type="GeneID" id="109716269"/>
<dbReference type="Pfam" id="PF03000">
    <property type="entry name" value="NPH3"/>
    <property type="match status" value="1"/>
</dbReference>
<evidence type="ECO:0000313" key="5">
    <source>
        <dbReference type="Proteomes" id="UP000515123"/>
    </source>
</evidence>
<evidence type="ECO:0000256" key="3">
    <source>
        <dbReference type="SAM" id="MobiDB-lite"/>
    </source>
</evidence>
<accession>A0A6P5FUK0</accession>
<evidence type="ECO:0000256" key="2">
    <source>
        <dbReference type="PROSITE-ProRule" id="PRU00982"/>
    </source>
</evidence>
<protein>
    <submittedName>
        <fullName evidence="6">Coleoptile phototropism protein 1</fullName>
    </submittedName>
</protein>
<evidence type="ECO:0000259" key="4">
    <source>
        <dbReference type="PROSITE" id="PS51649"/>
    </source>
</evidence>
<dbReference type="Gramene" id="Aco009775.1.mrna1">
    <property type="protein sequence ID" value="Aco009775.1.mrna1"/>
    <property type="gene ID" value="Aco009775.1.path1"/>
</dbReference>
<feature type="compositionally biased region" description="Low complexity" evidence="3">
    <location>
        <begin position="1"/>
        <end position="14"/>
    </location>
</feature>
<sequence length="464" mass="49245">MRSPSPSPKSASDSNPKETKPPVSTEPWLDDMDHLAKTISAIKHKGARPDLLAKWFPELSASSASASSSSGRFHAASAAAAAAAAAAWAAPESPTAAWLKKRLLVESLVAALPLDGECGAEACEKGGAGVTCDFLLRLLRAGSMVGADAGCLRELEARAGRRLPEASLGELMIPAFGHTCGTLLDVAMALRLVRAFLAGAAGDQDGGGAVAPPRGGGAAAMARVAKLVDAYLAESAVDAGLAVAEFEELARAVPTHARPSDDGLYRAIDTYIKAHPSTTKKEKKALCRLIDARKLSTDASLHALQNERLPVRSVVQVLFCEHTKLNRLAEWMSGSFTFGSGGPRSPSPAQELPGRCPSKREVLAHQQEVRRLREDVVRLQVQFGVLQAQLDRLTAERRRRGFFRWSSLLFSSGGRAAADVVVRAEESESGAERRTPASYKKGRGVRTAAVATTAATPKWRRSMS</sequence>
<dbReference type="PROSITE" id="PS51649">
    <property type="entry name" value="NPH3"/>
    <property type="match status" value="1"/>
</dbReference>
<dbReference type="RefSeq" id="XP_020097188.1">
    <property type="nucleotide sequence ID" value="XM_020241599.1"/>
</dbReference>
<feature type="compositionally biased region" description="Basic and acidic residues" evidence="3">
    <location>
        <begin position="425"/>
        <end position="435"/>
    </location>
</feature>
<reference evidence="6" key="2">
    <citation type="submission" date="2025-08" db="UniProtKB">
        <authorList>
            <consortium name="RefSeq"/>
        </authorList>
    </citation>
    <scope>IDENTIFICATION</scope>
    <source>
        <tissue evidence="6">Leaf</tissue>
    </source>
</reference>
<keyword evidence="1" id="KW-0833">Ubl conjugation pathway</keyword>
<dbReference type="GO" id="GO:0016567">
    <property type="term" value="P:protein ubiquitination"/>
    <property type="evidence" value="ECO:0007669"/>
    <property type="project" value="UniProtKB-UniPathway"/>
</dbReference>